<dbReference type="Pfam" id="PF00289">
    <property type="entry name" value="Biotin_carb_N"/>
    <property type="match status" value="1"/>
</dbReference>
<dbReference type="InterPro" id="IPR016185">
    <property type="entry name" value="PreATP-grasp_dom_sf"/>
</dbReference>
<name>A0A1U7LXQ3_9FIRM</name>
<evidence type="ECO:0000256" key="1">
    <source>
        <dbReference type="ARBA" id="ARBA00003761"/>
    </source>
</evidence>
<evidence type="ECO:0000256" key="2">
    <source>
        <dbReference type="ARBA" id="ARBA00013263"/>
    </source>
</evidence>
<dbReference type="InterPro" id="IPR011764">
    <property type="entry name" value="Biotin_carboxylation_dom"/>
</dbReference>
<dbReference type="Gene3D" id="3.30.470.20">
    <property type="entry name" value="ATP-grasp fold, B domain"/>
    <property type="match status" value="1"/>
</dbReference>
<dbReference type="NCBIfam" id="NF006367">
    <property type="entry name" value="PRK08591.1"/>
    <property type="match status" value="1"/>
</dbReference>
<dbReference type="EMBL" id="MJIH01000001">
    <property type="protein sequence ID" value="OLR64202.1"/>
    <property type="molecule type" value="Genomic_DNA"/>
</dbReference>
<reference evidence="11 12" key="1">
    <citation type="journal article" date="2016" name="Appl. Environ. Microbiol.">
        <title>Function and Phylogeny of Bacterial Butyryl Coenzyme A:Acetate Transferases and Their Diversity in the Proximal Colon of Swine.</title>
        <authorList>
            <person name="Trachsel J."/>
            <person name="Bayles D.O."/>
            <person name="Looft T."/>
            <person name="Levine U.Y."/>
            <person name="Allen H.K."/>
        </authorList>
    </citation>
    <scope>NUCLEOTIDE SEQUENCE [LARGE SCALE GENOMIC DNA]</scope>
    <source>
        <strain evidence="11 12">35-6-1</strain>
    </source>
</reference>
<evidence type="ECO:0000259" key="9">
    <source>
        <dbReference type="PROSITE" id="PS50975"/>
    </source>
</evidence>
<dbReference type="SUPFAM" id="SSF52440">
    <property type="entry name" value="PreATP-grasp domain"/>
    <property type="match status" value="1"/>
</dbReference>
<dbReference type="GO" id="GO:0046872">
    <property type="term" value="F:metal ion binding"/>
    <property type="evidence" value="ECO:0007669"/>
    <property type="project" value="InterPro"/>
</dbReference>
<keyword evidence="6" id="KW-0092">Biotin</keyword>
<evidence type="ECO:0000256" key="8">
    <source>
        <dbReference type="PROSITE-ProRule" id="PRU00409"/>
    </source>
</evidence>
<dbReference type="Pfam" id="PF02785">
    <property type="entry name" value="Biotin_carb_C"/>
    <property type="match status" value="1"/>
</dbReference>
<sequence>MIKKVLIANRGECALSILRSARELGIETLVIYSKADANQSYIYLADEAICIGDKFSKDTYLNMDAIITCAKEKSCDAIHPGYGFLSESYEFAKKVVDEGIIFIGPNPEVIKLMGDKIQAKKLMEKIGVPVAKAVALDNQSDEEILKICTDIGYPILLKARSGGGGKGMRRVDSADEIFHSINLAKVEAKASFGDEKIFIEKLIEQPRHIEVQILSDGDKAIHLFERECSLQRNNQKLLEEAPCNFISMKLKEKLYKASLDCVNATKYTGAGTIEFLVDNDENFYFCEMNTRLQVEHAVTEMITGIDIIKEQFKIASGIGLSINQEDVKCSGHSIEVRINSVDPLNNFMPSSGRINFLFTPGGMDTRFDSAIYKDFDVPIYYDSMIGKIIVKDNKRLNSIKKLRRAIEETMIEGIKTNLGFMYALLFDVDFLKGRLHTNYIKDKEEVIINKMKEVAKNVHERS</sequence>
<dbReference type="PROSITE" id="PS50975">
    <property type="entry name" value="ATP_GRASP"/>
    <property type="match status" value="1"/>
</dbReference>
<dbReference type="GO" id="GO:0005524">
    <property type="term" value="F:ATP binding"/>
    <property type="evidence" value="ECO:0007669"/>
    <property type="project" value="UniProtKB-UniRule"/>
</dbReference>
<organism evidence="11 12">
    <name type="scientific">Peptoniphilus porci</name>
    <dbReference type="NCBI Taxonomy" id="2652280"/>
    <lineage>
        <taxon>Bacteria</taxon>
        <taxon>Bacillati</taxon>
        <taxon>Bacillota</taxon>
        <taxon>Tissierellia</taxon>
        <taxon>Tissierellales</taxon>
        <taxon>Peptoniphilaceae</taxon>
        <taxon>Peptoniphilus</taxon>
    </lineage>
</organism>
<dbReference type="InterPro" id="IPR005481">
    <property type="entry name" value="BC-like_N"/>
</dbReference>
<keyword evidence="4 8" id="KW-0547">Nucleotide-binding</keyword>
<dbReference type="FunFam" id="3.40.50.20:FF:000010">
    <property type="entry name" value="Propionyl-CoA carboxylase subunit alpha"/>
    <property type="match status" value="1"/>
</dbReference>
<dbReference type="InterPro" id="IPR011761">
    <property type="entry name" value="ATP-grasp"/>
</dbReference>
<dbReference type="Proteomes" id="UP000187166">
    <property type="component" value="Unassembled WGS sequence"/>
</dbReference>
<dbReference type="InterPro" id="IPR051602">
    <property type="entry name" value="ACC_Biotin_Carboxylase"/>
</dbReference>
<evidence type="ECO:0000256" key="5">
    <source>
        <dbReference type="ARBA" id="ARBA00022840"/>
    </source>
</evidence>
<dbReference type="SUPFAM" id="SSF51246">
    <property type="entry name" value="Rudiment single hybrid motif"/>
    <property type="match status" value="1"/>
</dbReference>
<evidence type="ECO:0000256" key="4">
    <source>
        <dbReference type="ARBA" id="ARBA00022741"/>
    </source>
</evidence>
<evidence type="ECO:0000256" key="3">
    <source>
        <dbReference type="ARBA" id="ARBA00022598"/>
    </source>
</evidence>
<dbReference type="STRING" id="1465756.BIV18_00895"/>
<dbReference type="SUPFAM" id="SSF56059">
    <property type="entry name" value="Glutathione synthetase ATP-binding domain-like"/>
    <property type="match status" value="1"/>
</dbReference>
<dbReference type="InterPro" id="IPR013815">
    <property type="entry name" value="ATP_grasp_subdomain_1"/>
</dbReference>
<gene>
    <name evidence="11" type="ORF">BIV18_00895</name>
</gene>
<comment type="catalytic activity">
    <reaction evidence="7">
        <text>N(6)-biotinyl-L-lysyl-[protein] + hydrogencarbonate + ATP = N(6)-carboxybiotinyl-L-lysyl-[protein] + ADP + phosphate + H(+)</text>
        <dbReference type="Rhea" id="RHEA:13501"/>
        <dbReference type="Rhea" id="RHEA-COMP:10505"/>
        <dbReference type="Rhea" id="RHEA-COMP:10506"/>
        <dbReference type="ChEBI" id="CHEBI:15378"/>
        <dbReference type="ChEBI" id="CHEBI:17544"/>
        <dbReference type="ChEBI" id="CHEBI:30616"/>
        <dbReference type="ChEBI" id="CHEBI:43474"/>
        <dbReference type="ChEBI" id="CHEBI:83144"/>
        <dbReference type="ChEBI" id="CHEBI:83145"/>
        <dbReference type="ChEBI" id="CHEBI:456216"/>
        <dbReference type="EC" id="6.3.4.14"/>
    </reaction>
</comment>
<dbReference type="AlphaFoldDB" id="A0A1U7LXQ3"/>
<dbReference type="FunFam" id="3.30.1490.20:FF:000003">
    <property type="entry name" value="acetyl-CoA carboxylase isoform X1"/>
    <property type="match status" value="1"/>
</dbReference>
<feature type="domain" description="Biotin carboxylation" evidence="10">
    <location>
        <begin position="1"/>
        <end position="445"/>
    </location>
</feature>
<dbReference type="InterPro" id="IPR005479">
    <property type="entry name" value="CPAse_ATP-bd"/>
</dbReference>
<evidence type="ECO:0000256" key="6">
    <source>
        <dbReference type="ARBA" id="ARBA00023267"/>
    </source>
</evidence>
<evidence type="ECO:0000256" key="7">
    <source>
        <dbReference type="ARBA" id="ARBA00048600"/>
    </source>
</evidence>
<dbReference type="EC" id="6.3.4.14" evidence="2"/>
<keyword evidence="3" id="KW-0436">Ligase</keyword>
<dbReference type="GO" id="GO:0004075">
    <property type="term" value="F:biotin carboxylase activity"/>
    <property type="evidence" value="ECO:0007669"/>
    <property type="project" value="UniProtKB-EC"/>
</dbReference>
<dbReference type="Gene3D" id="3.40.50.20">
    <property type="match status" value="1"/>
</dbReference>
<comment type="caution">
    <text evidence="11">The sequence shown here is derived from an EMBL/GenBank/DDBJ whole genome shotgun (WGS) entry which is preliminary data.</text>
</comment>
<dbReference type="InterPro" id="IPR011054">
    <property type="entry name" value="Rudment_hybrid_motif"/>
</dbReference>
<dbReference type="InterPro" id="IPR005482">
    <property type="entry name" value="Biotin_COase_C"/>
</dbReference>
<dbReference type="PROSITE" id="PS50979">
    <property type="entry name" value="BC"/>
    <property type="match status" value="1"/>
</dbReference>
<accession>A0A1U7LXQ3</accession>
<comment type="function">
    <text evidence="1">This protein is a component of the acetyl coenzyme A carboxylase complex; first, biotin carboxylase catalyzes the carboxylation of the carrier protein and then the transcarboxylase transfers the carboxyl group to form malonyl-CoA.</text>
</comment>
<dbReference type="PANTHER" id="PTHR48095:SF2">
    <property type="entry name" value="BIOTIN CARBOXYLASE, CHLOROPLASTIC"/>
    <property type="match status" value="1"/>
</dbReference>
<protein>
    <recommendedName>
        <fullName evidence="2">biotin carboxylase</fullName>
        <ecNumber evidence="2">6.3.4.14</ecNumber>
    </recommendedName>
</protein>
<keyword evidence="5 8" id="KW-0067">ATP-binding</keyword>
<dbReference type="Gene3D" id="3.30.1490.20">
    <property type="entry name" value="ATP-grasp fold, A domain"/>
    <property type="match status" value="1"/>
</dbReference>
<keyword evidence="12" id="KW-1185">Reference proteome</keyword>
<dbReference type="SMART" id="SM00878">
    <property type="entry name" value="Biotin_carb_C"/>
    <property type="match status" value="1"/>
</dbReference>
<evidence type="ECO:0000313" key="12">
    <source>
        <dbReference type="Proteomes" id="UP000187166"/>
    </source>
</evidence>
<feature type="domain" description="ATP-grasp" evidence="9">
    <location>
        <begin position="120"/>
        <end position="316"/>
    </location>
</feature>
<evidence type="ECO:0000313" key="11">
    <source>
        <dbReference type="EMBL" id="OLR64202.1"/>
    </source>
</evidence>
<evidence type="ECO:0000259" key="10">
    <source>
        <dbReference type="PROSITE" id="PS50979"/>
    </source>
</evidence>
<dbReference type="PANTHER" id="PTHR48095">
    <property type="entry name" value="PYRUVATE CARBOXYLASE SUBUNIT A"/>
    <property type="match status" value="1"/>
</dbReference>
<proteinExistence type="predicted"/>
<dbReference type="Pfam" id="PF02786">
    <property type="entry name" value="CPSase_L_D2"/>
    <property type="match status" value="1"/>
</dbReference>